<organism evidence="1 2">
    <name type="scientific">Porites lobata</name>
    <dbReference type="NCBI Taxonomy" id="104759"/>
    <lineage>
        <taxon>Eukaryota</taxon>
        <taxon>Metazoa</taxon>
        <taxon>Cnidaria</taxon>
        <taxon>Anthozoa</taxon>
        <taxon>Hexacorallia</taxon>
        <taxon>Scleractinia</taxon>
        <taxon>Fungiina</taxon>
        <taxon>Poritidae</taxon>
        <taxon>Porites</taxon>
    </lineage>
</organism>
<comment type="caution">
    <text evidence="1">The sequence shown here is derived from an EMBL/GenBank/DDBJ whole genome shotgun (WGS) entry which is preliminary data.</text>
</comment>
<evidence type="ECO:0000313" key="2">
    <source>
        <dbReference type="Proteomes" id="UP001159405"/>
    </source>
</evidence>
<proteinExistence type="predicted"/>
<reference evidence="1 2" key="1">
    <citation type="submission" date="2022-05" db="EMBL/GenBank/DDBJ databases">
        <authorList>
            <consortium name="Genoscope - CEA"/>
            <person name="William W."/>
        </authorList>
    </citation>
    <scope>NUCLEOTIDE SEQUENCE [LARGE SCALE GENOMIC DNA]</scope>
</reference>
<keyword evidence="2" id="KW-1185">Reference proteome</keyword>
<evidence type="ECO:0000313" key="1">
    <source>
        <dbReference type="EMBL" id="CAH3171626.1"/>
    </source>
</evidence>
<sequence>MCSYERAGWLGSRDLGFSNRDLGFCFHCLLCTLNDGLKILQTRLKYHLSSKGAIDVRKKCIFASENQIYTGTVIFGVESLKSLKDHENLLLKNLQLKTRVENVRFLSWRTFFEGKSVFKAPTKWPLKGLKLYASFRFAAIRFDAPTLLSFSGCTHEHAKCPPVLSGIQPDTVRPDKTIKSANVSQCSRAGIDNKQCISWQIAKENKTCQLFYQVPSHAWHPGFISGQKSMWTAHDSMLTVNRSGNYPESGNTTIATGGKRVSPSFMVSNNFEQTWKQFEKHGCLVSTSKTFGNGFHGDEAVNVTVEPGIERTLTLVLGRFYPDRDFKGPILHSRDCC</sequence>
<gene>
    <name evidence="1" type="ORF">PLOB_00012011</name>
</gene>
<name>A0ABN8QYN4_9CNID</name>
<accession>A0ABN8QYN4</accession>
<protein>
    <submittedName>
        <fullName evidence="1">Uncharacterized protein</fullName>
    </submittedName>
</protein>
<dbReference type="Proteomes" id="UP001159405">
    <property type="component" value="Unassembled WGS sequence"/>
</dbReference>
<dbReference type="EMBL" id="CALNXK010000165">
    <property type="protein sequence ID" value="CAH3171626.1"/>
    <property type="molecule type" value="Genomic_DNA"/>
</dbReference>